<evidence type="ECO:0008006" key="3">
    <source>
        <dbReference type="Google" id="ProtNLM"/>
    </source>
</evidence>
<protein>
    <recommendedName>
        <fullName evidence="3">HEAT repeat domain-containing protein</fullName>
    </recommendedName>
</protein>
<gene>
    <name evidence="1" type="ORF">Adu01nite_70320</name>
</gene>
<dbReference type="Gene3D" id="1.25.10.10">
    <property type="entry name" value="Leucine-rich Repeat Variant"/>
    <property type="match status" value="1"/>
</dbReference>
<organism evidence="1 2">
    <name type="scientific">Paractinoplanes durhamensis</name>
    <dbReference type="NCBI Taxonomy" id="113563"/>
    <lineage>
        <taxon>Bacteria</taxon>
        <taxon>Bacillati</taxon>
        <taxon>Actinomycetota</taxon>
        <taxon>Actinomycetes</taxon>
        <taxon>Micromonosporales</taxon>
        <taxon>Micromonosporaceae</taxon>
        <taxon>Paractinoplanes</taxon>
    </lineage>
</organism>
<accession>A0ABQ3Z761</accession>
<name>A0ABQ3Z761_9ACTN</name>
<dbReference type="SMART" id="SM00567">
    <property type="entry name" value="EZ_HEAT"/>
    <property type="match status" value="3"/>
</dbReference>
<dbReference type="InterPro" id="IPR016024">
    <property type="entry name" value="ARM-type_fold"/>
</dbReference>
<reference evidence="1 2" key="1">
    <citation type="submission" date="2021-01" db="EMBL/GenBank/DDBJ databases">
        <title>Whole genome shotgun sequence of Actinoplanes durhamensis NBRC 14914.</title>
        <authorList>
            <person name="Komaki H."/>
            <person name="Tamura T."/>
        </authorList>
    </citation>
    <scope>NUCLEOTIDE SEQUENCE [LARGE SCALE GENOMIC DNA]</scope>
    <source>
        <strain evidence="1 2">NBRC 14914</strain>
    </source>
</reference>
<dbReference type="PANTHER" id="PTHR12697">
    <property type="entry name" value="PBS LYASE HEAT-LIKE PROTEIN"/>
    <property type="match status" value="1"/>
</dbReference>
<dbReference type="SUPFAM" id="SSF48371">
    <property type="entry name" value="ARM repeat"/>
    <property type="match status" value="1"/>
</dbReference>
<dbReference type="Pfam" id="PF13646">
    <property type="entry name" value="HEAT_2"/>
    <property type="match status" value="1"/>
</dbReference>
<comment type="caution">
    <text evidence="1">The sequence shown here is derived from an EMBL/GenBank/DDBJ whole genome shotgun (WGS) entry which is preliminary data.</text>
</comment>
<evidence type="ECO:0000313" key="2">
    <source>
        <dbReference type="Proteomes" id="UP000637628"/>
    </source>
</evidence>
<dbReference type="InterPro" id="IPR004155">
    <property type="entry name" value="PBS_lyase_HEAT"/>
</dbReference>
<dbReference type="RefSeq" id="WP_203733560.1">
    <property type="nucleotide sequence ID" value="NZ_BAAATX010000009.1"/>
</dbReference>
<sequence>MPSPHPAGHCSAAREWLANRPLRDDPRMAGHGSSLTWDDWVRQGRDAEACLLEFLRGRPDPVMRSDIALALGFVGGERGVGPLIDLLTDEEPAVVMEAAAALGRIGDPDAVPHLIEALTSADPNVRANACQALGELRGDRATAAVTATLGDSDPFVRAAAQQALIRIRR</sequence>
<proteinExistence type="predicted"/>
<keyword evidence="2" id="KW-1185">Reference proteome</keyword>
<evidence type="ECO:0000313" key="1">
    <source>
        <dbReference type="EMBL" id="GIE05682.1"/>
    </source>
</evidence>
<dbReference type="PANTHER" id="PTHR12697:SF5">
    <property type="entry name" value="DEOXYHYPUSINE HYDROXYLASE"/>
    <property type="match status" value="1"/>
</dbReference>
<dbReference type="EMBL" id="BOML01000057">
    <property type="protein sequence ID" value="GIE05682.1"/>
    <property type="molecule type" value="Genomic_DNA"/>
</dbReference>
<dbReference type="Proteomes" id="UP000637628">
    <property type="component" value="Unassembled WGS sequence"/>
</dbReference>
<dbReference type="InterPro" id="IPR011989">
    <property type="entry name" value="ARM-like"/>
</dbReference>